<organism evidence="1 2">
    <name type="scientific">Entomophthora muscae</name>
    <dbReference type="NCBI Taxonomy" id="34485"/>
    <lineage>
        <taxon>Eukaryota</taxon>
        <taxon>Fungi</taxon>
        <taxon>Fungi incertae sedis</taxon>
        <taxon>Zoopagomycota</taxon>
        <taxon>Entomophthoromycotina</taxon>
        <taxon>Entomophthoromycetes</taxon>
        <taxon>Entomophthorales</taxon>
        <taxon>Entomophthoraceae</taxon>
        <taxon>Entomophthora</taxon>
    </lineage>
</organism>
<reference evidence="1" key="1">
    <citation type="submission" date="2022-04" db="EMBL/GenBank/DDBJ databases">
        <title>Genome of the entomopathogenic fungus Entomophthora muscae.</title>
        <authorList>
            <person name="Elya C."/>
            <person name="Lovett B.R."/>
            <person name="Lee E."/>
            <person name="Macias A.M."/>
            <person name="Hajek A.E."/>
            <person name="De Bivort B.L."/>
            <person name="Kasson M.T."/>
            <person name="De Fine Licht H.H."/>
            <person name="Stajich J.E."/>
        </authorList>
    </citation>
    <scope>NUCLEOTIDE SEQUENCE</scope>
    <source>
        <strain evidence="1">Berkeley</strain>
    </source>
</reference>
<keyword evidence="2" id="KW-1185">Reference proteome</keyword>
<comment type="caution">
    <text evidence="1">The sequence shown here is derived from an EMBL/GenBank/DDBJ whole genome shotgun (WGS) entry which is preliminary data.</text>
</comment>
<dbReference type="EMBL" id="QTSX02007141">
    <property type="protein sequence ID" value="KAJ9050729.1"/>
    <property type="molecule type" value="Genomic_DNA"/>
</dbReference>
<evidence type="ECO:0000313" key="2">
    <source>
        <dbReference type="Proteomes" id="UP001165960"/>
    </source>
</evidence>
<name>A0ACC2RL19_9FUNG</name>
<accession>A0ACC2RL19</accession>
<proteinExistence type="predicted"/>
<evidence type="ECO:0000313" key="1">
    <source>
        <dbReference type="EMBL" id="KAJ9050729.1"/>
    </source>
</evidence>
<sequence>MNLWFKQILPYLVLVIFHLNSFQVDHQATTPSGDQPADPTQALYRPPGAPFGPIYFTKYPSNPAYLEFNLENILIANSLARTRETKHIGCKGKWYKVPPLLFKDKYNYLPAYFVPMTLPLTLQPDHLIEPTTATETMYTQLFRLLYITLTELVDSMVPNSGPWSLIRKYHPSYGGHYPLAQLCSVPSQPMPLPMPGFLTPGAKHNTLVLTTGGTHFSVEEGVNWKTAGNCSGTSERNRDQHHRKQHITSMGRCQFRF</sequence>
<gene>
    <name evidence="1" type="ORF">DSO57_1011846</name>
</gene>
<dbReference type="Proteomes" id="UP001165960">
    <property type="component" value="Unassembled WGS sequence"/>
</dbReference>
<protein>
    <submittedName>
        <fullName evidence="1">Uncharacterized protein</fullName>
    </submittedName>
</protein>